<dbReference type="PANTHER" id="PTHR43194">
    <property type="entry name" value="HYDROLASE ALPHA/BETA FOLD FAMILY"/>
    <property type="match status" value="1"/>
</dbReference>
<keyword evidence="3" id="KW-0378">Hydrolase</keyword>
<dbReference type="PANTHER" id="PTHR43194:SF2">
    <property type="entry name" value="PEROXISOMAL MEMBRANE PROTEIN LPX1"/>
    <property type="match status" value="1"/>
</dbReference>
<dbReference type="InterPro" id="IPR029058">
    <property type="entry name" value="AB_hydrolase_fold"/>
</dbReference>
<evidence type="ECO:0000313" key="4">
    <source>
        <dbReference type="Proteomes" id="UP001606300"/>
    </source>
</evidence>
<dbReference type="EMBL" id="JBIGHY010000002">
    <property type="protein sequence ID" value="MFG6413756.1"/>
    <property type="molecule type" value="Genomic_DNA"/>
</dbReference>
<sequence length="289" mass="32362">MSAVRPFEGVQRPLGETGRSAKGARHPTLVFSHANSFPAGCYRVLFERWRAAGWRVQALDRFGHDPRFPVTGDWRRLRDQLLHFIEHDVKPEGPVALVGHSLGGMLSLMAACRRPDLVSGLVMLDSPVIAGIRAAGIAVAKGSGLMNRYGPSRIARERRHSWPNRAAVHQHFAAKKLFARWDPRVLSDYIAAGFEEAEGQVRLRFAREVEAHIYRTLPHHLPLLLRLRPPQCPVAFVGGTQSAELRQAGAAASMKLAGERWRWMEGSHLYPFEKPEETADLVLELLKAR</sequence>
<accession>A0ABW7EJU8</accession>
<keyword evidence="4" id="KW-1185">Reference proteome</keyword>
<organism evidence="3 4">
    <name type="scientific">Pelomonas dachongensis</name>
    <dbReference type="NCBI Taxonomy" id="3299029"/>
    <lineage>
        <taxon>Bacteria</taxon>
        <taxon>Pseudomonadati</taxon>
        <taxon>Pseudomonadota</taxon>
        <taxon>Betaproteobacteria</taxon>
        <taxon>Burkholderiales</taxon>
        <taxon>Sphaerotilaceae</taxon>
        <taxon>Roseateles</taxon>
    </lineage>
</organism>
<feature type="domain" description="AB hydrolase-1" evidence="2">
    <location>
        <begin position="29"/>
        <end position="280"/>
    </location>
</feature>
<protein>
    <submittedName>
        <fullName evidence="3">Alpha/beta fold hydrolase</fullName>
    </submittedName>
</protein>
<dbReference type="Proteomes" id="UP001606300">
    <property type="component" value="Unassembled WGS sequence"/>
</dbReference>
<dbReference type="Gene3D" id="3.40.50.1820">
    <property type="entry name" value="alpha/beta hydrolase"/>
    <property type="match status" value="1"/>
</dbReference>
<dbReference type="SUPFAM" id="SSF53474">
    <property type="entry name" value="alpha/beta-Hydrolases"/>
    <property type="match status" value="1"/>
</dbReference>
<dbReference type="GO" id="GO:0016787">
    <property type="term" value="F:hydrolase activity"/>
    <property type="evidence" value="ECO:0007669"/>
    <property type="project" value="UniProtKB-KW"/>
</dbReference>
<proteinExistence type="predicted"/>
<evidence type="ECO:0000256" key="1">
    <source>
        <dbReference type="SAM" id="MobiDB-lite"/>
    </source>
</evidence>
<dbReference type="RefSeq" id="WP_394469831.1">
    <property type="nucleotide sequence ID" value="NZ_JBIGHY010000002.1"/>
</dbReference>
<evidence type="ECO:0000313" key="3">
    <source>
        <dbReference type="EMBL" id="MFG6413756.1"/>
    </source>
</evidence>
<dbReference type="InterPro" id="IPR000073">
    <property type="entry name" value="AB_hydrolase_1"/>
</dbReference>
<reference evidence="3 4" key="1">
    <citation type="submission" date="2024-09" db="EMBL/GenBank/DDBJ databases">
        <title>Novel species of the genus Pelomonas and Roseateles isolated from streams.</title>
        <authorList>
            <person name="Lu H."/>
        </authorList>
    </citation>
    <scope>NUCLEOTIDE SEQUENCE [LARGE SCALE GENOMIC DNA]</scope>
    <source>
        <strain evidence="3 4">DC23W</strain>
    </source>
</reference>
<evidence type="ECO:0000259" key="2">
    <source>
        <dbReference type="Pfam" id="PF12697"/>
    </source>
</evidence>
<dbReference type="Pfam" id="PF12697">
    <property type="entry name" value="Abhydrolase_6"/>
    <property type="match status" value="1"/>
</dbReference>
<gene>
    <name evidence="3" type="ORF">ACG02S_07570</name>
</gene>
<comment type="caution">
    <text evidence="3">The sequence shown here is derived from an EMBL/GenBank/DDBJ whole genome shotgun (WGS) entry which is preliminary data.</text>
</comment>
<name>A0ABW7EJU8_9BURK</name>
<dbReference type="InterPro" id="IPR050228">
    <property type="entry name" value="Carboxylesterase_BioH"/>
</dbReference>
<feature type="region of interest" description="Disordered" evidence="1">
    <location>
        <begin position="1"/>
        <end position="22"/>
    </location>
</feature>